<reference evidence="2" key="2">
    <citation type="submission" date="2025-08" db="UniProtKB">
        <authorList>
            <consortium name="Ensembl"/>
        </authorList>
    </citation>
    <scope>IDENTIFICATION</scope>
</reference>
<dbReference type="HOGENOM" id="CLU_1217126_0_0_1"/>
<organism evidence="2 3">
    <name type="scientific">Ciona savignyi</name>
    <name type="common">Pacific transparent sea squirt</name>
    <dbReference type="NCBI Taxonomy" id="51511"/>
    <lineage>
        <taxon>Eukaryota</taxon>
        <taxon>Metazoa</taxon>
        <taxon>Chordata</taxon>
        <taxon>Tunicata</taxon>
        <taxon>Ascidiacea</taxon>
        <taxon>Phlebobranchia</taxon>
        <taxon>Cionidae</taxon>
        <taxon>Ciona</taxon>
    </lineage>
</organism>
<reference evidence="2" key="3">
    <citation type="submission" date="2025-09" db="UniProtKB">
        <authorList>
            <consortium name="Ensembl"/>
        </authorList>
    </citation>
    <scope>IDENTIFICATION</scope>
</reference>
<protein>
    <recommendedName>
        <fullName evidence="4">U2A'/phosphoprotein 32 family A C-terminal domain-containing protein</fullName>
    </recommendedName>
</protein>
<evidence type="ECO:0008006" key="4">
    <source>
        <dbReference type="Google" id="ProtNLM"/>
    </source>
</evidence>
<feature type="compositionally biased region" description="Polar residues" evidence="1">
    <location>
        <begin position="190"/>
        <end position="199"/>
    </location>
</feature>
<feature type="region of interest" description="Disordered" evidence="1">
    <location>
        <begin position="184"/>
        <end position="228"/>
    </location>
</feature>
<dbReference type="Proteomes" id="UP000007875">
    <property type="component" value="Unassembled WGS sequence"/>
</dbReference>
<dbReference type="InterPro" id="IPR052859">
    <property type="entry name" value="LRR-IQ_domain_protein"/>
</dbReference>
<name>H2YJZ7_CIOSA</name>
<dbReference type="InterPro" id="IPR001611">
    <property type="entry name" value="Leu-rich_rpt"/>
</dbReference>
<feature type="compositionally biased region" description="Basic and acidic residues" evidence="1">
    <location>
        <begin position="207"/>
        <end position="216"/>
    </location>
</feature>
<evidence type="ECO:0000256" key="1">
    <source>
        <dbReference type="SAM" id="MobiDB-lite"/>
    </source>
</evidence>
<dbReference type="PANTHER" id="PTHR46723">
    <property type="entry name" value="LEUCINE-RICH REPEAT AND IQ DOMAIN-CONTAINING PROTEIN 3"/>
    <property type="match status" value="1"/>
</dbReference>
<evidence type="ECO:0000313" key="2">
    <source>
        <dbReference type="Ensembl" id="ENSCSAVP00000005646.1"/>
    </source>
</evidence>
<dbReference type="Gene3D" id="3.80.10.10">
    <property type="entry name" value="Ribonuclease Inhibitor"/>
    <property type="match status" value="1"/>
</dbReference>
<sequence length="228" mass="25860">MKSLRILNLHDNGIGKLEDIQSLCVCVNLVVLTLYDTPLSLKANYRHHTVNSIWSLKALDHHVIGDEEIIEDSLFSKRFTAMNPKLFVDLCPKQNEALNDRTLQSEMKTVRKILSDINRILVHGSPVVVIQRWVRGHLSRKALGISYMQVQERLRKLNFVPQTTPSGSQVDEVLSLDYDTYLKNRRPGSKTPSASTTMRAESPATRQSRESRDIKMGDSPLKILPTSL</sequence>
<dbReference type="InterPro" id="IPR032675">
    <property type="entry name" value="LRR_dom_sf"/>
</dbReference>
<evidence type="ECO:0000313" key="3">
    <source>
        <dbReference type="Proteomes" id="UP000007875"/>
    </source>
</evidence>
<accession>H2YJZ7</accession>
<dbReference type="AlphaFoldDB" id="H2YJZ7"/>
<keyword evidence="3" id="KW-1185">Reference proteome</keyword>
<dbReference type="PROSITE" id="PS51450">
    <property type="entry name" value="LRR"/>
    <property type="match status" value="1"/>
</dbReference>
<dbReference type="PROSITE" id="PS50096">
    <property type="entry name" value="IQ"/>
    <property type="match status" value="1"/>
</dbReference>
<dbReference type="PANTHER" id="PTHR46723:SF1">
    <property type="entry name" value="LEUCINE-RICH REPEAT AND IQ DOMAIN-CONTAINING PROTEIN 3"/>
    <property type="match status" value="1"/>
</dbReference>
<dbReference type="InterPro" id="IPR000048">
    <property type="entry name" value="IQ_motif_EF-hand-BS"/>
</dbReference>
<dbReference type="Pfam" id="PF00612">
    <property type="entry name" value="IQ"/>
    <property type="match status" value="1"/>
</dbReference>
<proteinExistence type="predicted"/>
<reference evidence="3" key="1">
    <citation type="submission" date="2003-08" db="EMBL/GenBank/DDBJ databases">
        <authorList>
            <person name="Birren B."/>
            <person name="Nusbaum C."/>
            <person name="Abebe A."/>
            <person name="Abouelleil A."/>
            <person name="Adekoya E."/>
            <person name="Ait-zahra M."/>
            <person name="Allen N."/>
            <person name="Allen T."/>
            <person name="An P."/>
            <person name="Anderson M."/>
            <person name="Anderson S."/>
            <person name="Arachchi H."/>
            <person name="Armbruster J."/>
            <person name="Bachantsang P."/>
            <person name="Baldwin J."/>
            <person name="Barry A."/>
            <person name="Bayul T."/>
            <person name="Blitshsteyn B."/>
            <person name="Bloom T."/>
            <person name="Blye J."/>
            <person name="Boguslavskiy L."/>
            <person name="Borowsky M."/>
            <person name="Boukhgalter B."/>
            <person name="Brunache A."/>
            <person name="Butler J."/>
            <person name="Calixte N."/>
            <person name="Calvo S."/>
            <person name="Camarata J."/>
            <person name="Campo K."/>
            <person name="Chang J."/>
            <person name="Cheshatsang Y."/>
            <person name="Citroen M."/>
            <person name="Collymore A."/>
            <person name="Considine T."/>
            <person name="Cook A."/>
            <person name="Cooke P."/>
            <person name="Corum B."/>
            <person name="Cuomo C."/>
            <person name="David R."/>
            <person name="Dawoe T."/>
            <person name="Degray S."/>
            <person name="Dodge S."/>
            <person name="Dooley K."/>
            <person name="Dorje P."/>
            <person name="Dorjee K."/>
            <person name="Dorris L."/>
            <person name="Duffey N."/>
            <person name="Dupes A."/>
            <person name="Elkins T."/>
            <person name="Engels R."/>
            <person name="Erickson J."/>
            <person name="Farina A."/>
            <person name="Faro S."/>
            <person name="Ferreira P."/>
            <person name="Fischer H."/>
            <person name="Fitzgerald M."/>
            <person name="Foley K."/>
            <person name="Gage D."/>
            <person name="Galagan J."/>
            <person name="Gearin G."/>
            <person name="Gnerre S."/>
            <person name="Gnirke A."/>
            <person name="Goyette A."/>
            <person name="Graham J."/>
            <person name="Grandbois E."/>
            <person name="Gyaltsen K."/>
            <person name="Hafez N."/>
            <person name="Hagopian D."/>
            <person name="Hagos B."/>
            <person name="Hall J."/>
            <person name="Hatcher B."/>
            <person name="Heller A."/>
            <person name="Higgins H."/>
            <person name="Honan T."/>
            <person name="Horn A."/>
            <person name="Houde N."/>
            <person name="Hughes L."/>
            <person name="Hulme W."/>
            <person name="Husby E."/>
            <person name="Iliev I."/>
            <person name="Jaffe D."/>
            <person name="Jones C."/>
            <person name="Kamal M."/>
            <person name="Kamat A."/>
            <person name="Kamvysselis M."/>
            <person name="Karlsson E."/>
            <person name="Kells C."/>
            <person name="Kieu A."/>
            <person name="Kisner P."/>
            <person name="Kodira C."/>
            <person name="Kulbokas E."/>
            <person name="Labutti K."/>
            <person name="Lama D."/>
            <person name="Landers T."/>
            <person name="Leger J."/>
            <person name="Levine S."/>
            <person name="Lewis D."/>
            <person name="Lewis T."/>
            <person name="Lindblad-toh K."/>
            <person name="Liu X."/>
            <person name="Lokyitsang T."/>
            <person name="Lokyitsang Y."/>
            <person name="Lucien O."/>
            <person name="Lui A."/>
            <person name="Ma L.J."/>
            <person name="Mabbitt R."/>
            <person name="Macdonald J."/>
            <person name="Maclean C."/>
            <person name="Major J."/>
            <person name="Manning J."/>
            <person name="Marabella R."/>
            <person name="Maru K."/>
            <person name="Matthews C."/>
            <person name="Mauceli E."/>
            <person name="Mccarthy M."/>
            <person name="Mcdonough S."/>
            <person name="Mcghee T."/>
            <person name="Meldrim J."/>
            <person name="Meneus L."/>
            <person name="Mesirov J."/>
            <person name="Mihalev A."/>
            <person name="Mihova T."/>
            <person name="Mikkelsen T."/>
            <person name="Mlenga V."/>
            <person name="Moru K."/>
            <person name="Mozes J."/>
            <person name="Mulrain L."/>
            <person name="Munson G."/>
            <person name="Naylor J."/>
            <person name="Newes C."/>
            <person name="Nguyen C."/>
            <person name="Nguyen N."/>
            <person name="Nguyen T."/>
            <person name="Nicol R."/>
            <person name="Nielsen C."/>
            <person name="Nizzari M."/>
            <person name="Norbu C."/>
            <person name="Norbu N."/>
            <person name="O'donnell P."/>
            <person name="Okoawo O."/>
            <person name="O'leary S."/>
            <person name="Omotosho B."/>
            <person name="O'neill K."/>
            <person name="Osman S."/>
            <person name="Parker S."/>
            <person name="Perrin D."/>
            <person name="Phunkhang P."/>
            <person name="Piqani B."/>
            <person name="Purcell S."/>
            <person name="Rachupka T."/>
            <person name="Ramasamy U."/>
            <person name="Rameau R."/>
            <person name="Ray V."/>
            <person name="Raymond C."/>
            <person name="Retta R."/>
            <person name="Richardson S."/>
            <person name="Rise C."/>
            <person name="Rodriguez J."/>
            <person name="Rogers J."/>
            <person name="Rogov P."/>
            <person name="Rutman M."/>
            <person name="Schupbach R."/>
            <person name="Seaman C."/>
            <person name="Settipalli S."/>
            <person name="Sharpe T."/>
            <person name="Sheridan J."/>
            <person name="Sherpa N."/>
            <person name="Shi J."/>
            <person name="Smirnov S."/>
            <person name="Smith C."/>
            <person name="Sougnez C."/>
            <person name="Spencer B."/>
            <person name="Stalker J."/>
            <person name="Stange-thomann N."/>
            <person name="Stavropoulos S."/>
            <person name="Stetson K."/>
            <person name="Stone C."/>
            <person name="Stone S."/>
            <person name="Stubbs M."/>
            <person name="Talamas J."/>
            <person name="Tchuinga P."/>
            <person name="Tenzing P."/>
            <person name="Tesfaye S."/>
            <person name="Theodore J."/>
            <person name="Thoulutsang Y."/>
            <person name="Topham K."/>
            <person name="Towey S."/>
            <person name="Tsamla T."/>
            <person name="Tsomo N."/>
            <person name="Vallee D."/>
            <person name="Vassiliev H."/>
            <person name="Venkataraman V."/>
            <person name="Vinson J."/>
            <person name="Vo A."/>
            <person name="Wade C."/>
            <person name="Wang S."/>
            <person name="Wangchuk T."/>
            <person name="Wangdi T."/>
            <person name="Whittaker C."/>
            <person name="Wilkinson J."/>
            <person name="Wu Y."/>
            <person name="Wyman D."/>
            <person name="Yadav S."/>
            <person name="Yang S."/>
            <person name="Yang X."/>
            <person name="Yeager S."/>
            <person name="Yee E."/>
            <person name="Young G."/>
            <person name="Zainoun J."/>
            <person name="Zembeck L."/>
            <person name="Zimmer A."/>
            <person name="Zody M."/>
            <person name="Lander E."/>
        </authorList>
    </citation>
    <scope>NUCLEOTIDE SEQUENCE [LARGE SCALE GENOMIC DNA]</scope>
</reference>
<dbReference type="Ensembl" id="ENSCSAVT00000005721.1">
    <property type="protein sequence ID" value="ENSCSAVP00000005646.1"/>
    <property type="gene ID" value="ENSCSAVG00000003364.1"/>
</dbReference>
<dbReference type="GeneTree" id="ENSGT00390000004404"/>
<dbReference type="SUPFAM" id="SSF52058">
    <property type="entry name" value="L domain-like"/>
    <property type="match status" value="1"/>
</dbReference>